<protein>
    <submittedName>
        <fullName evidence="8">DMT family transporter</fullName>
    </submittedName>
</protein>
<dbReference type="SUPFAM" id="SSF103481">
    <property type="entry name" value="Multidrug resistance efflux transporter EmrE"/>
    <property type="match status" value="2"/>
</dbReference>
<accession>A0AAX3M7V8</accession>
<dbReference type="PANTHER" id="PTHR32322">
    <property type="entry name" value="INNER MEMBRANE TRANSPORTER"/>
    <property type="match status" value="1"/>
</dbReference>
<evidence type="ECO:0000313" key="9">
    <source>
        <dbReference type="Proteomes" id="UP001220509"/>
    </source>
</evidence>
<keyword evidence="5 6" id="KW-0472">Membrane</keyword>
<dbReference type="InterPro" id="IPR000620">
    <property type="entry name" value="EamA_dom"/>
</dbReference>
<dbReference type="GO" id="GO:0016020">
    <property type="term" value="C:membrane"/>
    <property type="evidence" value="ECO:0007669"/>
    <property type="project" value="UniProtKB-SubCell"/>
</dbReference>
<evidence type="ECO:0000259" key="7">
    <source>
        <dbReference type="Pfam" id="PF00892"/>
    </source>
</evidence>
<evidence type="ECO:0000256" key="2">
    <source>
        <dbReference type="ARBA" id="ARBA00007362"/>
    </source>
</evidence>
<evidence type="ECO:0000256" key="1">
    <source>
        <dbReference type="ARBA" id="ARBA00004127"/>
    </source>
</evidence>
<dbReference type="InterPro" id="IPR037185">
    <property type="entry name" value="EmrE-like"/>
</dbReference>
<dbReference type="Pfam" id="PF00892">
    <property type="entry name" value="EamA"/>
    <property type="match status" value="2"/>
</dbReference>
<dbReference type="InterPro" id="IPR050638">
    <property type="entry name" value="AA-Vitamin_Transporters"/>
</dbReference>
<proteinExistence type="inferred from homology"/>
<feature type="transmembrane region" description="Helical" evidence="6">
    <location>
        <begin position="34"/>
        <end position="57"/>
    </location>
</feature>
<sequence length="293" mass="32219">MHPIAFLLIILLTTFLMGSSFAVGKIGLHYSSPLFLVSLRFLIAGGLMTLIVSLRGLPVPKRSIDWGKIAIIGTLQTTGVMACTFLSLRTITAGESSILIFTNPLLVVVFGSLLLRARYRWTQWLGVVLGVLGVAITMGLNMQLKSGTILGVIGACSWAIATLLMKRWSGICNVWVLTAYQMLCGGILLLLLSLVLEQPYFEWNLISTDILLWLAIMASIVQFAGWFYVLGKGDAAQTSAFLFLAPFFGVLSGWLLLGEQVQWYVYIGGIFVFLGIFLVNWNFNKPKKEADPV</sequence>
<evidence type="ECO:0000256" key="6">
    <source>
        <dbReference type="SAM" id="Phobius"/>
    </source>
</evidence>
<reference evidence="8 9" key="1">
    <citation type="submission" date="2023-02" db="EMBL/GenBank/DDBJ databases">
        <title>Genome sequence of Paenibacillus kyungheensis KACC 18744.</title>
        <authorList>
            <person name="Kim S."/>
            <person name="Heo J."/>
            <person name="Kwon S.-W."/>
        </authorList>
    </citation>
    <scope>NUCLEOTIDE SEQUENCE [LARGE SCALE GENOMIC DNA]</scope>
    <source>
        <strain evidence="8 9">KACC 18744</strain>
    </source>
</reference>
<keyword evidence="4 6" id="KW-1133">Transmembrane helix</keyword>
<evidence type="ECO:0000313" key="8">
    <source>
        <dbReference type="EMBL" id="WCT58225.1"/>
    </source>
</evidence>
<evidence type="ECO:0000256" key="5">
    <source>
        <dbReference type="ARBA" id="ARBA00023136"/>
    </source>
</evidence>
<feature type="transmembrane region" description="Helical" evidence="6">
    <location>
        <begin position="148"/>
        <end position="165"/>
    </location>
</feature>
<keyword evidence="9" id="KW-1185">Reference proteome</keyword>
<organism evidence="8 9">
    <name type="scientific">Paenibacillus kyungheensis</name>
    <dbReference type="NCBI Taxonomy" id="1452732"/>
    <lineage>
        <taxon>Bacteria</taxon>
        <taxon>Bacillati</taxon>
        <taxon>Bacillota</taxon>
        <taxon>Bacilli</taxon>
        <taxon>Bacillales</taxon>
        <taxon>Paenibacillaceae</taxon>
        <taxon>Paenibacillus</taxon>
    </lineage>
</organism>
<comment type="subcellular location">
    <subcellularLocation>
        <location evidence="1">Endomembrane system</location>
        <topology evidence="1">Multi-pass membrane protein</topology>
    </subcellularLocation>
</comment>
<feature type="domain" description="EamA" evidence="7">
    <location>
        <begin position="146"/>
        <end position="280"/>
    </location>
</feature>
<keyword evidence="3 6" id="KW-0812">Transmembrane</keyword>
<dbReference type="EMBL" id="CP117416">
    <property type="protein sequence ID" value="WCT58225.1"/>
    <property type="molecule type" value="Genomic_DNA"/>
</dbReference>
<feature type="transmembrane region" description="Helical" evidence="6">
    <location>
        <begin position="210"/>
        <end position="229"/>
    </location>
</feature>
<evidence type="ECO:0000256" key="3">
    <source>
        <dbReference type="ARBA" id="ARBA00022692"/>
    </source>
</evidence>
<feature type="transmembrane region" description="Helical" evidence="6">
    <location>
        <begin position="69"/>
        <end position="91"/>
    </location>
</feature>
<name>A0AAX3M7V8_9BACL</name>
<dbReference type="AlphaFoldDB" id="A0AAX3M7V8"/>
<dbReference type="RefSeq" id="WP_273616377.1">
    <property type="nucleotide sequence ID" value="NZ_CP117416.1"/>
</dbReference>
<evidence type="ECO:0000256" key="4">
    <source>
        <dbReference type="ARBA" id="ARBA00022989"/>
    </source>
</evidence>
<feature type="transmembrane region" description="Helical" evidence="6">
    <location>
        <begin position="124"/>
        <end position="142"/>
    </location>
</feature>
<dbReference type="KEGG" id="pka:PQ456_21085"/>
<dbReference type="Proteomes" id="UP001220509">
    <property type="component" value="Chromosome"/>
</dbReference>
<feature type="transmembrane region" description="Helical" evidence="6">
    <location>
        <begin position="263"/>
        <end position="283"/>
    </location>
</feature>
<feature type="transmembrane region" description="Helical" evidence="6">
    <location>
        <begin position="172"/>
        <end position="195"/>
    </location>
</feature>
<feature type="domain" description="EamA" evidence="7">
    <location>
        <begin position="7"/>
        <end position="138"/>
    </location>
</feature>
<feature type="transmembrane region" description="Helical" evidence="6">
    <location>
        <begin position="241"/>
        <end position="257"/>
    </location>
</feature>
<dbReference type="PANTHER" id="PTHR32322:SF2">
    <property type="entry name" value="EAMA DOMAIN-CONTAINING PROTEIN"/>
    <property type="match status" value="1"/>
</dbReference>
<feature type="transmembrane region" description="Helical" evidence="6">
    <location>
        <begin position="97"/>
        <end position="117"/>
    </location>
</feature>
<comment type="similarity">
    <text evidence="2">Belongs to the EamA transporter family.</text>
</comment>
<gene>
    <name evidence="8" type="ORF">PQ456_21085</name>
</gene>